<evidence type="ECO:0000313" key="1">
    <source>
        <dbReference type="EMBL" id="CAK0816076.1"/>
    </source>
</evidence>
<evidence type="ECO:0000313" key="2">
    <source>
        <dbReference type="Proteomes" id="UP001189429"/>
    </source>
</evidence>
<comment type="caution">
    <text evidence="1">The sequence shown here is derived from an EMBL/GenBank/DDBJ whole genome shotgun (WGS) entry which is preliminary data.</text>
</comment>
<protein>
    <submittedName>
        <fullName evidence="1">Uncharacterized protein</fullName>
    </submittedName>
</protein>
<sequence length="92" mass="10023">MTLARKIVEVAKKGISSAKSILDDVKKHTEWKWADSANVKGKLDKIVDAMESKLGDVELSKMLKSGFAPSAIKKKLSDSQIIAQPAGLKELE</sequence>
<keyword evidence="2" id="KW-1185">Reference proteome</keyword>
<reference evidence="1" key="1">
    <citation type="submission" date="2023-10" db="EMBL/GenBank/DDBJ databases">
        <authorList>
            <person name="Chen Y."/>
            <person name="Shah S."/>
            <person name="Dougan E. K."/>
            <person name="Thang M."/>
            <person name="Chan C."/>
        </authorList>
    </citation>
    <scope>NUCLEOTIDE SEQUENCE [LARGE SCALE GENOMIC DNA]</scope>
</reference>
<proteinExistence type="predicted"/>
<gene>
    <name evidence="1" type="ORF">PCOR1329_LOCUS19149</name>
</gene>
<name>A0ABN9RAX8_9DINO</name>
<accession>A0ABN9RAX8</accession>
<dbReference type="EMBL" id="CAUYUJ010006091">
    <property type="protein sequence ID" value="CAK0816076.1"/>
    <property type="molecule type" value="Genomic_DNA"/>
</dbReference>
<dbReference type="Proteomes" id="UP001189429">
    <property type="component" value="Unassembled WGS sequence"/>
</dbReference>
<organism evidence="1 2">
    <name type="scientific">Prorocentrum cordatum</name>
    <dbReference type="NCBI Taxonomy" id="2364126"/>
    <lineage>
        <taxon>Eukaryota</taxon>
        <taxon>Sar</taxon>
        <taxon>Alveolata</taxon>
        <taxon>Dinophyceae</taxon>
        <taxon>Prorocentrales</taxon>
        <taxon>Prorocentraceae</taxon>
        <taxon>Prorocentrum</taxon>
    </lineage>
</organism>
<feature type="non-terminal residue" evidence="1">
    <location>
        <position position="92"/>
    </location>
</feature>